<dbReference type="AlphaFoldDB" id="A0A137NRT3"/>
<dbReference type="EMBL" id="KQ964877">
    <property type="protein sequence ID" value="KXN65455.1"/>
    <property type="molecule type" value="Genomic_DNA"/>
</dbReference>
<dbReference type="SUPFAM" id="SSF52047">
    <property type="entry name" value="RNI-like"/>
    <property type="match status" value="1"/>
</dbReference>
<gene>
    <name evidence="1" type="ORF">CONCODRAFT_12944</name>
</gene>
<accession>A0A137NRT3</accession>
<name>A0A137NRT3_CONC2</name>
<evidence type="ECO:0000313" key="1">
    <source>
        <dbReference type="EMBL" id="KXN65455.1"/>
    </source>
</evidence>
<dbReference type="Proteomes" id="UP000070444">
    <property type="component" value="Unassembled WGS sequence"/>
</dbReference>
<evidence type="ECO:0008006" key="3">
    <source>
        <dbReference type="Google" id="ProtNLM"/>
    </source>
</evidence>
<dbReference type="InterPro" id="IPR032675">
    <property type="entry name" value="LRR_dom_sf"/>
</dbReference>
<dbReference type="Gene3D" id="3.80.10.10">
    <property type="entry name" value="Ribonuclease Inhibitor"/>
    <property type="match status" value="1"/>
</dbReference>
<evidence type="ECO:0000313" key="2">
    <source>
        <dbReference type="Proteomes" id="UP000070444"/>
    </source>
</evidence>
<organism evidence="1 2">
    <name type="scientific">Conidiobolus coronatus (strain ATCC 28846 / CBS 209.66 / NRRL 28638)</name>
    <name type="common">Delacroixia coronata</name>
    <dbReference type="NCBI Taxonomy" id="796925"/>
    <lineage>
        <taxon>Eukaryota</taxon>
        <taxon>Fungi</taxon>
        <taxon>Fungi incertae sedis</taxon>
        <taxon>Zoopagomycota</taxon>
        <taxon>Entomophthoromycotina</taxon>
        <taxon>Entomophthoromycetes</taxon>
        <taxon>Entomophthorales</taxon>
        <taxon>Ancylistaceae</taxon>
        <taxon>Conidiobolus</taxon>
    </lineage>
</organism>
<reference evidence="1 2" key="1">
    <citation type="journal article" date="2015" name="Genome Biol. Evol.">
        <title>Phylogenomic analyses indicate that early fungi evolved digesting cell walls of algal ancestors of land plants.</title>
        <authorList>
            <person name="Chang Y."/>
            <person name="Wang S."/>
            <person name="Sekimoto S."/>
            <person name="Aerts A.L."/>
            <person name="Choi C."/>
            <person name="Clum A."/>
            <person name="LaButti K.M."/>
            <person name="Lindquist E.A."/>
            <person name="Yee Ngan C."/>
            <person name="Ohm R.A."/>
            <person name="Salamov A.A."/>
            <person name="Grigoriev I.V."/>
            <person name="Spatafora J.W."/>
            <person name="Berbee M.L."/>
        </authorList>
    </citation>
    <scope>NUCLEOTIDE SEQUENCE [LARGE SCALE GENOMIC DNA]</scope>
    <source>
        <strain evidence="1 2">NRRL 28638</strain>
    </source>
</reference>
<keyword evidence="2" id="KW-1185">Reference proteome</keyword>
<proteinExistence type="predicted"/>
<protein>
    <recommendedName>
        <fullName evidence="3">RNI-like protein</fullName>
    </recommendedName>
</protein>
<sequence>MHYNLICLTSLKITRVTFIVSTVEEFDQSKIILGNHLRKFDVHYCSYWVTDLPDEDTKFIFNTIEDIYRHSIKLPLICIPTLKEFTLSIYKVKNHWLSGFLIINPQLTALTIDHTEIDEFTLIMLAKYSNLTDLSIRCWGFRILNDPILEFPKITSIKTLNIEYLCESSCDFINNIIFSCVNLNSLNYSLSVFSETQTVMSYFYMNTVPKLQNLKIDSGFGEIMDLDLKNFISVEHLEVRNCGQIIVKLELPSYPTLLKKLTIYYKERNFKVGYIKKKFEKFINWKCKFKKDKITCFKI</sequence>